<dbReference type="InterPro" id="IPR008930">
    <property type="entry name" value="Terpenoid_cyclase/PrenylTrfase"/>
</dbReference>
<evidence type="ECO:0000259" key="4">
    <source>
        <dbReference type="Pfam" id="PF07678"/>
    </source>
</evidence>
<evidence type="ECO:0000313" key="6">
    <source>
        <dbReference type="Proteomes" id="UP000326759"/>
    </source>
</evidence>
<reference evidence="5 6" key="1">
    <citation type="journal article" date="2019" name="PLoS Biol.">
        <title>Sex chromosomes control vertical transmission of feminizing Wolbachia symbionts in an isopod.</title>
        <authorList>
            <person name="Becking T."/>
            <person name="Chebbi M.A."/>
            <person name="Giraud I."/>
            <person name="Moumen B."/>
            <person name="Laverre T."/>
            <person name="Caubet Y."/>
            <person name="Peccoud J."/>
            <person name="Gilbert C."/>
            <person name="Cordaux R."/>
        </authorList>
    </citation>
    <scope>NUCLEOTIDE SEQUENCE [LARGE SCALE GENOMIC DNA]</scope>
    <source>
        <strain evidence="5">ANa2</strain>
        <tissue evidence="5">Whole body excluding digestive tract and cuticle</tissue>
    </source>
</reference>
<dbReference type="InterPro" id="IPR050473">
    <property type="entry name" value="A2M/Complement_sys"/>
</dbReference>
<dbReference type="PROSITE" id="PS50068">
    <property type="entry name" value="LDLRA_2"/>
    <property type="match status" value="1"/>
</dbReference>
<evidence type="ECO:0000256" key="2">
    <source>
        <dbReference type="PROSITE-ProRule" id="PRU00124"/>
    </source>
</evidence>
<dbReference type="AlphaFoldDB" id="A0A5N5T5A4"/>
<organism evidence="5 6">
    <name type="scientific">Armadillidium nasatum</name>
    <dbReference type="NCBI Taxonomy" id="96803"/>
    <lineage>
        <taxon>Eukaryota</taxon>
        <taxon>Metazoa</taxon>
        <taxon>Ecdysozoa</taxon>
        <taxon>Arthropoda</taxon>
        <taxon>Crustacea</taxon>
        <taxon>Multicrustacea</taxon>
        <taxon>Malacostraca</taxon>
        <taxon>Eumalacostraca</taxon>
        <taxon>Peracarida</taxon>
        <taxon>Isopoda</taxon>
        <taxon>Oniscidea</taxon>
        <taxon>Crinocheta</taxon>
        <taxon>Armadillidiidae</taxon>
        <taxon>Armadillidium</taxon>
    </lineage>
</organism>
<keyword evidence="3" id="KW-0812">Transmembrane</keyword>
<gene>
    <name evidence="5" type="ORF">Anas_08684</name>
</gene>
<dbReference type="SUPFAM" id="SSF48239">
    <property type="entry name" value="Terpenoid cyclases/Protein prenyltransferases"/>
    <property type="match status" value="1"/>
</dbReference>
<dbReference type="GO" id="GO:0005615">
    <property type="term" value="C:extracellular space"/>
    <property type="evidence" value="ECO:0007669"/>
    <property type="project" value="InterPro"/>
</dbReference>
<dbReference type="Pfam" id="PF00057">
    <property type="entry name" value="Ldl_recept_a"/>
    <property type="match status" value="1"/>
</dbReference>
<dbReference type="InterPro" id="IPR036595">
    <property type="entry name" value="A-macroglobulin_rcpt-bd_sf"/>
</dbReference>
<dbReference type="Gene3D" id="1.50.10.20">
    <property type="match status" value="1"/>
</dbReference>
<dbReference type="Proteomes" id="UP000326759">
    <property type="component" value="Unassembled WGS sequence"/>
</dbReference>
<dbReference type="CDD" id="cd00112">
    <property type="entry name" value="LDLa"/>
    <property type="match status" value="1"/>
</dbReference>
<dbReference type="InterPro" id="IPR002172">
    <property type="entry name" value="LDrepeatLR_classA_rpt"/>
</dbReference>
<dbReference type="EMBL" id="SEYY01011568">
    <property type="protein sequence ID" value="KAB7501148.1"/>
    <property type="molecule type" value="Genomic_DNA"/>
</dbReference>
<dbReference type="SUPFAM" id="SSF49410">
    <property type="entry name" value="Alpha-macroglobulin receptor domain"/>
    <property type="match status" value="1"/>
</dbReference>
<feature type="domain" description="Alpha-macroglobulin-like TED" evidence="4">
    <location>
        <begin position="385"/>
        <end position="722"/>
    </location>
</feature>
<feature type="disulfide bond" evidence="2">
    <location>
        <begin position="25"/>
        <end position="43"/>
    </location>
</feature>
<dbReference type="SUPFAM" id="SSF57424">
    <property type="entry name" value="LDL receptor-like module"/>
    <property type="match status" value="1"/>
</dbReference>
<accession>A0A5N5T5A4</accession>
<keyword evidence="3" id="KW-0472">Membrane</keyword>
<dbReference type="Gene3D" id="4.10.400.10">
    <property type="entry name" value="Low-density Lipoprotein Receptor"/>
    <property type="match status" value="1"/>
</dbReference>
<protein>
    <submittedName>
        <fullName evidence="5">Antigen</fullName>
    </submittedName>
</protein>
<dbReference type="InterPro" id="IPR036055">
    <property type="entry name" value="LDL_receptor-like_sf"/>
</dbReference>
<dbReference type="InterPro" id="IPR013783">
    <property type="entry name" value="Ig-like_fold"/>
</dbReference>
<feature type="disulfide bond" evidence="2">
    <location>
        <begin position="18"/>
        <end position="30"/>
    </location>
</feature>
<sequence length="968" mass="110622">MKTFVQDVLHSITDAPTCEEGLLPCLTGGCYSKEQRCDGEVTCSDHSDESGCPINIDPWKSFRLYRISRLFRFYDPDDGDWAWRDTRSFGSEIQVFPIPKRPQNWVYSMFAVGKELGLGIMPGKIQVIFPYHPIYIFLKMKSLLAITVTYLTCLSTDCCDKDGLVIMVSFDIVLYQYLVKWLGIVDHMNCDTILLFGLMLVDEIALSEYSQEFDSAGPFMIYAEAPPVARMWEQVGIRACVFNFHNSIVGVLVTLPQSEDYQSIAVEKNGVVESYNPRRIEGTFQHIIWLQPGESYDVNIPIIFKRMGIIEVTVEGATQMQKDSQTVTIEVVAEGAGIGLHTSIILDLKDRALVYEFLDIPLDESPIIPYSLQRRYVFGTPSGSVSICGDIVGPSFPDIPMSEGSMIGFGSIGAETSSYNFGVNIWTLHYLRLTNQLTDDLMYKVLTAVNVDYAALARFQTDDGSFSNWIGSEPSVWLTAYALRILLVADFQDWENYIYIDRNIIHRGIQWLLDYQTKHGSFHETEHYLHPLDPKVDPRVARRSWRPRYQNVSLTAHVVITLQSVMLSLEGDLHIKANLAKQRAVRYLEKILNVLTDPYDLALVTWALMKSDSKEKNYAFSELNKIKRVEGDRIYWSREAIPYMQVQYEDNQKPYLQPKGDNRWDAHAVETTAYALLVYIKSEGIGFEQEKVVRFLNSMREMDGGMISSIDSLVALEALVEYSYRARIRDITNMNLNGVFGHIDVVGRGSGQALLQLSYGYGVDIEDGLDVPPVPSFDFNLEARFWGRNNSYVTITSCQRWINTNETETSGLTVVSIHLPSGYYIMQDELIEMVNERKVRNLRWALISDTDVKFFFNRVLIMDSESGSKLRHISPNRLLHLPVGTMVSYPVSNLSRHNMAQIYELYQPERFKQLIFEVFPLYALDICEVCGSYQCPYCPFYSVAANVSPLLYFIILQFLSIYILRLWL</sequence>
<feature type="disulfide bond" evidence="2">
    <location>
        <begin position="37"/>
        <end position="52"/>
    </location>
</feature>
<dbReference type="InterPro" id="IPR011626">
    <property type="entry name" value="Alpha-macroglobulin_TED"/>
</dbReference>
<evidence type="ECO:0000256" key="1">
    <source>
        <dbReference type="ARBA" id="ARBA00023157"/>
    </source>
</evidence>
<evidence type="ECO:0000256" key="3">
    <source>
        <dbReference type="SAM" id="Phobius"/>
    </source>
</evidence>
<keyword evidence="3" id="KW-1133">Transmembrane helix</keyword>
<dbReference type="Pfam" id="PF07678">
    <property type="entry name" value="TED_complement"/>
    <property type="match status" value="1"/>
</dbReference>
<dbReference type="PANTHER" id="PTHR11412:SF146">
    <property type="entry name" value="CD109 ANTIGEN"/>
    <property type="match status" value="1"/>
</dbReference>
<dbReference type="Gene3D" id="2.60.40.10">
    <property type="entry name" value="Immunoglobulins"/>
    <property type="match status" value="1"/>
</dbReference>
<feature type="transmembrane region" description="Helical" evidence="3">
    <location>
        <begin position="940"/>
        <end position="964"/>
    </location>
</feature>
<dbReference type="Gene3D" id="2.60.40.690">
    <property type="entry name" value="Alpha-macroglobulin, receptor-binding domain"/>
    <property type="match status" value="1"/>
</dbReference>
<evidence type="ECO:0000313" key="5">
    <source>
        <dbReference type="EMBL" id="KAB7501148.1"/>
    </source>
</evidence>
<dbReference type="SMART" id="SM00192">
    <property type="entry name" value="LDLa"/>
    <property type="match status" value="1"/>
</dbReference>
<dbReference type="OrthoDB" id="6359008at2759"/>
<keyword evidence="6" id="KW-1185">Reference proteome</keyword>
<keyword evidence="1 2" id="KW-1015">Disulfide bond</keyword>
<name>A0A5N5T5A4_9CRUS</name>
<comment type="caution">
    <text evidence="5">The sequence shown here is derived from an EMBL/GenBank/DDBJ whole genome shotgun (WGS) entry which is preliminary data.</text>
</comment>
<proteinExistence type="predicted"/>
<dbReference type="PANTHER" id="PTHR11412">
    <property type="entry name" value="MACROGLOBULIN / COMPLEMENT"/>
    <property type="match status" value="1"/>
</dbReference>